<keyword evidence="2" id="KW-1185">Reference proteome</keyword>
<organism evidence="1 2">
    <name type="scientific">Vibrio aquimaris</name>
    <dbReference type="NCBI Taxonomy" id="2587862"/>
    <lineage>
        <taxon>Bacteria</taxon>
        <taxon>Pseudomonadati</taxon>
        <taxon>Pseudomonadota</taxon>
        <taxon>Gammaproteobacteria</taxon>
        <taxon>Vibrionales</taxon>
        <taxon>Vibrionaceae</taxon>
        <taxon>Vibrio</taxon>
    </lineage>
</organism>
<gene>
    <name evidence="1" type="ORF">FIV01_01350</name>
</gene>
<dbReference type="KEGG" id="vaq:FIV01_01350"/>
<sequence length="319" mass="34626">MHYDVFNGDADGIISLLQLRLAAPKKAVLVTGLKRDIKLLDALHCRLGDTLTVLDISMRSNMAGLKQILASGASVFYADHHQAGGIPQDPNLDAHIDLDANVCTALIIDKLLRGRYHHWAIVAAYGDNLCAKADELAIAAGLDKAERAQLSELGKLINYNGYGASLEDLNFLPDELYRRLLAYENPFAVIGDPLSPYPVLRESYQQDFNQVTSIPPLYQSHCLLVVELPDSSASRRISGVYGNWLSNQSPDLAHIVLTHNQDGSFKVSLRAPSNNRCGAGDLCAQFISGGGRAGSGGINTLSKVQLPTLISKVEKFYGQ</sequence>
<dbReference type="EMBL" id="CP045350">
    <property type="protein sequence ID" value="QFT25102.1"/>
    <property type="molecule type" value="Genomic_DNA"/>
</dbReference>
<dbReference type="OrthoDB" id="5429547at2"/>
<dbReference type="InterPro" id="IPR038763">
    <property type="entry name" value="DHH_sf"/>
</dbReference>
<dbReference type="RefSeq" id="WP_152429405.1">
    <property type="nucleotide sequence ID" value="NZ_CBCSDK010000031.1"/>
</dbReference>
<proteinExistence type="predicted"/>
<name>A0A5P9CHT9_9VIBR</name>
<reference evidence="1 2" key="1">
    <citation type="submission" date="2019-10" db="EMBL/GenBank/DDBJ databases">
        <title>Complete genome sequence of Vibrio sp. strain THAF100, isolated from non-filtered water from the water column of tank 6 of a marine aquarium containing stony-coral fragments. Water maintained at 26 degree C.</title>
        <authorList>
            <person name="Ruckert C."/>
            <person name="Franco A."/>
            <person name="Kalinowski J."/>
            <person name="Glaeser S."/>
        </authorList>
    </citation>
    <scope>NUCLEOTIDE SEQUENCE [LARGE SCALE GENOMIC DNA]</scope>
    <source>
        <strain evidence="1 2">THAF100</strain>
    </source>
</reference>
<dbReference type="SUPFAM" id="SSF64182">
    <property type="entry name" value="DHH phosphoesterases"/>
    <property type="match status" value="1"/>
</dbReference>
<evidence type="ECO:0000313" key="2">
    <source>
        <dbReference type="Proteomes" id="UP000326936"/>
    </source>
</evidence>
<accession>A0A5P9CHT9</accession>
<evidence type="ECO:0000313" key="1">
    <source>
        <dbReference type="EMBL" id="QFT25102.1"/>
    </source>
</evidence>
<dbReference type="Proteomes" id="UP000326936">
    <property type="component" value="Chromosome"/>
</dbReference>
<evidence type="ECO:0008006" key="3">
    <source>
        <dbReference type="Google" id="ProtNLM"/>
    </source>
</evidence>
<dbReference type="AlphaFoldDB" id="A0A5P9CHT9"/>
<protein>
    <recommendedName>
        <fullName evidence="3">DHHA1 domain protein</fullName>
    </recommendedName>
</protein>